<dbReference type="EMBL" id="KE504247">
    <property type="protein sequence ID" value="EPS94021.1"/>
    <property type="molecule type" value="Genomic_DNA"/>
</dbReference>
<protein>
    <submittedName>
        <fullName evidence="1">Uncharacterized protein</fullName>
    </submittedName>
</protein>
<dbReference type="InParanoid" id="S8DK97"/>
<dbReference type="HOGENOM" id="CLU_142376_0_0_1"/>
<gene>
    <name evidence="1" type="ORF">FOMPIDRAFT_1135053</name>
</gene>
<keyword evidence="2" id="KW-1185">Reference proteome</keyword>
<proteinExistence type="predicted"/>
<evidence type="ECO:0000313" key="1">
    <source>
        <dbReference type="EMBL" id="EPS94021.1"/>
    </source>
</evidence>
<dbReference type="OrthoDB" id="3147730at2759"/>
<organism evidence="1 2">
    <name type="scientific">Fomitopsis schrenkii</name>
    <name type="common">Brown rot fungus</name>
    <dbReference type="NCBI Taxonomy" id="2126942"/>
    <lineage>
        <taxon>Eukaryota</taxon>
        <taxon>Fungi</taxon>
        <taxon>Dikarya</taxon>
        <taxon>Basidiomycota</taxon>
        <taxon>Agaricomycotina</taxon>
        <taxon>Agaricomycetes</taxon>
        <taxon>Polyporales</taxon>
        <taxon>Fomitopsis</taxon>
    </lineage>
</organism>
<dbReference type="Proteomes" id="UP000015241">
    <property type="component" value="Unassembled WGS sequence"/>
</dbReference>
<dbReference type="STRING" id="743788.S8DK97"/>
<dbReference type="AlphaFoldDB" id="S8DK97"/>
<sequence>MESFLNVSPGQRDAHHQTLSYDSIFFPSDERLPRLVSLPTSPLSKPLGDPPFWCGRMPHPEMYMDYIAEGLGSRSWRWQVIDRLEGMRVPFATPFIVFYPSVSRDGMPFEVNQGICQIKEKMVPDARSWRGSLLVAKFRDQQYSEYMNMSMADFPIIKNWLSKTPMPCQ</sequence>
<dbReference type="eggNOG" id="ENOG502SNNM">
    <property type="taxonomic scope" value="Eukaryota"/>
</dbReference>
<reference evidence="1 2" key="1">
    <citation type="journal article" date="2012" name="Science">
        <title>The Paleozoic origin of enzymatic lignin decomposition reconstructed from 31 fungal genomes.</title>
        <authorList>
            <person name="Floudas D."/>
            <person name="Binder M."/>
            <person name="Riley R."/>
            <person name="Barry K."/>
            <person name="Blanchette R.A."/>
            <person name="Henrissat B."/>
            <person name="Martinez A.T."/>
            <person name="Otillar R."/>
            <person name="Spatafora J.W."/>
            <person name="Yadav J.S."/>
            <person name="Aerts A."/>
            <person name="Benoit I."/>
            <person name="Boyd A."/>
            <person name="Carlson A."/>
            <person name="Copeland A."/>
            <person name="Coutinho P.M."/>
            <person name="de Vries R.P."/>
            <person name="Ferreira P."/>
            <person name="Findley K."/>
            <person name="Foster B."/>
            <person name="Gaskell J."/>
            <person name="Glotzer D."/>
            <person name="Gorecki P."/>
            <person name="Heitman J."/>
            <person name="Hesse C."/>
            <person name="Hori C."/>
            <person name="Igarashi K."/>
            <person name="Jurgens J.A."/>
            <person name="Kallen N."/>
            <person name="Kersten P."/>
            <person name="Kohler A."/>
            <person name="Kuees U."/>
            <person name="Kumar T.K.A."/>
            <person name="Kuo A."/>
            <person name="LaButti K."/>
            <person name="Larrondo L.F."/>
            <person name="Lindquist E."/>
            <person name="Ling A."/>
            <person name="Lombard V."/>
            <person name="Lucas S."/>
            <person name="Lundell T."/>
            <person name="Martin R."/>
            <person name="McLaughlin D.J."/>
            <person name="Morgenstern I."/>
            <person name="Morin E."/>
            <person name="Murat C."/>
            <person name="Nagy L.G."/>
            <person name="Nolan M."/>
            <person name="Ohm R.A."/>
            <person name="Patyshakuliyeva A."/>
            <person name="Rokas A."/>
            <person name="Ruiz-Duenas F.J."/>
            <person name="Sabat G."/>
            <person name="Salamov A."/>
            <person name="Samejima M."/>
            <person name="Schmutz J."/>
            <person name="Slot J.C."/>
            <person name="St John F."/>
            <person name="Stenlid J."/>
            <person name="Sun H."/>
            <person name="Sun S."/>
            <person name="Syed K."/>
            <person name="Tsang A."/>
            <person name="Wiebenga A."/>
            <person name="Young D."/>
            <person name="Pisabarro A."/>
            <person name="Eastwood D.C."/>
            <person name="Martin F."/>
            <person name="Cullen D."/>
            <person name="Grigoriev I.V."/>
            <person name="Hibbett D.S."/>
        </authorList>
    </citation>
    <scope>NUCLEOTIDE SEQUENCE</scope>
    <source>
        <strain evidence="2">FP-58527</strain>
    </source>
</reference>
<accession>S8DK97</accession>
<name>S8DK97_FOMSC</name>
<evidence type="ECO:0000313" key="2">
    <source>
        <dbReference type="Proteomes" id="UP000015241"/>
    </source>
</evidence>